<evidence type="ECO:0000313" key="1">
    <source>
        <dbReference type="EMBL" id="MPC64576.1"/>
    </source>
</evidence>
<organism evidence="1 2">
    <name type="scientific">Portunus trituberculatus</name>
    <name type="common">Swimming crab</name>
    <name type="synonym">Neptunus trituberculatus</name>
    <dbReference type="NCBI Taxonomy" id="210409"/>
    <lineage>
        <taxon>Eukaryota</taxon>
        <taxon>Metazoa</taxon>
        <taxon>Ecdysozoa</taxon>
        <taxon>Arthropoda</taxon>
        <taxon>Crustacea</taxon>
        <taxon>Multicrustacea</taxon>
        <taxon>Malacostraca</taxon>
        <taxon>Eumalacostraca</taxon>
        <taxon>Eucarida</taxon>
        <taxon>Decapoda</taxon>
        <taxon>Pleocyemata</taxon>
        <taxon>Brachyura</taxon>
        <taxon>Eubrachyura</taxon>
        <taxon>Portunoidea</taxon>
        <taxon>Portunidae</taxon>
        <taxon>Portuninae</taxon>
        <taxon>Portunus</taxon>
    </lineage>
</organism>
<evidence type="ECO:0000313" key="2">
    <source>
        <dbReference type="Proteomes" id="UP000324222"/>
    </source>
</evidence>
<gene>
    <name evidence="1" type="ORF">E2C01_058694</name>
</gene>
<comment type="caution">
    <text evidence="1">The sequence shown here is derived from an EMBL/GenBank/DDBJ whole genome shotgun (WGS) entry which is preliminary data.</text>
</comment>
<name>A0A5B7H3W0_PORTR</name>
<accession>A0A5B7H3W0</accession>
<sequence>MPNLPLGLNHAHIILRHHRTRLNHAHISFVITGSPLPSFHTRCQNGSELHVKTLTLLRKWHPQQPPTCHLCL</sequence>
<protein>
    <submittedName>
        <fullName evidence="1">Uncharacterized protein</fullName>
    </submittedName>
</protein>
<dbReference type="Proteomes" id="UP000324222">
    <property type="component" value="Unassembled WGS sequence"/>
</dbReference>
<dbReference type="AlphaFoldDB" id="A0A5B7H3W0"/>
<proteinExistence type="predicted"/>
<keyword evidence="2" id="KW-1185">Reference proteome</keyword>
<dbReference type="EMBL" id="VSRR010022272">
    <property type="protein sequence ID" value="MPC64576.1"/>
    <property type="molecule type" value="Genomic_DNA"/>
</dbReference>
<reference evidence="1 2" key="1">
    <citation type="submission" date="2019-05" db="EMBL/GenBank/DDBJ databases">
        <title>Another draft genome of Portunus trituberculatus and its Hox gene families provides insights of decapod evolution.</title>
        <authorList>
            <person name="Jeong J.-H."/>
            <person name="Song I."/>
            <person name="Kim S."/>
            <person name="Choi T."/>
            <person name="Kim D."/>
            <person name="Ryu S."/>
            <person name="Kim W."/>
        </authorList>
    </citation>
    <scope>NUCLEOTIDE SEQUENCE [LARGE SCALE GENOMIC DNA]</scope>
    <source>
        <tissue evidence="1">Muscle</tissue>
    </source>
</reference>